<organism evidence="1 2">
    <name type="scientific">Rotaria magnacalcarata</name>
    <dbReference type="NCBI Taxonomy" id="392030"/>
    <lineage>
        <taxon>Eukaryota</taxon>
        <taxon>Metazoa</taxon>
        <taxon>Spiralia</taxon>
        <taxon>Gnathifera</taxon>
        <taxon>Rotifera</taxon>
        <taxon>Eurotatoria</taxon>
        <taxon>Bdelloidea</taxon>
        <taxon>Philodinida</taxon>
        <taxon>Philodinidae</taxon>
        <taxon>Rotaria</taxon>
    </lineage>
</organism>
<feature type="non-terminal residue" evidence="1">
    <location>
        <position position="1"/>
    </location>
</feature>
<dbReference type="GO" id="GO:0007010">
    <property type="term" value="P:cytoskeleton organization"/>
    <property type="evidence" value="ECO:0007669"/>
    <property type="project" value="TreeGrafter"/>
</dbReference>
<dbReference type="AlphaFoldDB" id="A0A8S3IBX7"/>
<dbReference type="EMBL" id="CAJOBJ010341264">
    <property type="protein sequence ID" value="CAF5195327.1"/>
    <property type="molecule type" value="Genomic_DNA"/>
</dbReference>
<protein>
    <submittedName>
        <fullName evidence="1">Uncharacterized protein</fullName>
    </submittedName>
</protein>
<reference evidence="1" key="1">
    <citation type="submission" date="2021-02" db="EMBL/GenBank/DDBJ databases">
        <authorList>
            <person name="Nowell W R."/>
        </authorList>
    </citation>
    <scope>NUCLEOTIDE SEQUENCE</scope>
</reference>
<dbReference type="Proteomes" id="UP000681720">
    <property type="component" value="Unassembled WGS sequence"/>
</dbReference>
<name>A0A8S3IBX7_9BILA</name>
<comment type="caution">
    <text evidence="1">The sequence shown here is derived from an EMBL/GenBank/DDBJ whole genome shotgun (WGS) entry which is preliminary data.</text>
</comment>
<sequence>RKLDRAEKAKKIIESNTGAAEEEKKEAQLSVDVYTRESAAIRSKYEQLVDEMKLLRPNYENSMKGILDRTHAFERERLSKFKELFNAFYNAINIQNDRHLIEMSTAFQSAIASHDIEADIQWWNKHYGSDTNTSWPEFEELVK</sequence>
<dbReference type="PANTHER" id="PTHR23065:SF11">
    <property type="entry name" value="SYNDAPIN, ISOFORM C"/>
    <property type="match status" value="1"/>
</dbReference>
<proteinExistence type="predicted"/>
<accession>A0A8S3IBX7</accession>
<dbReference type="GO" id="GO:0005768">
    <property type="term" value="C:endosome"/>
    <property type="evidence" value="ECO:0007669"/>
    <property type="project" value="TreeGrafter"/>
</dbReference>
<dbReference type="Gene3D" id="1.20.1270.60">
    <property type="entry name" value="Arfaptin homology (AH) domain/BAR domain"/>
    <property type="match status" value="1"/>
</dbReference>
<dbReference type="GO" id="GO:0005543">
    <property type="term" value="F:phospholipid binding"/>
    <property type="evidence" value="ECO:0007669"/>
    <property type="project" value="TreeGrafter"/>
</dbReference>
<dbReference type="PANTHER" id="PTHR23065">
    <property type="entry name" value="PROLINE-SERINE-THREONINE PHOSPHATASE INTERACTING PROTEIN 1"/>
    <property type="match status" value="1"/>
</dbReference>
<evidence type="ECO:0000313" key="1">
    <source>
        <dbReference type="EMBL" id="CAF5195327.1"/>
    </source>
</evidence>
<dbReference type="SUPFAM" id="SSF103657">
    <property type="entry name" value="BAR/IMD domain-like"/>
    <property type="match status" value="1"/>
</dbReference>
<dbReference type="GO" id="GO:0030100">
    <property type="term" value="P:regulation of endocytosis"/>
    <property type="evidence" value="ECO:0007669"/>
    <property type="project" value="TreeGrafter"/>
</dbReference>
<dbReference type="GO" id="GO:0005886">
    <property type="term" value="C:plasma membrane"/>
    <property type="evidence" value="ECO:0007669"/>
    <property type="project" value="TreeGrafter"/>
</dbReference>
<dbReference type="InterPro" id="IPR027267">
    <property type="entry name" value="AH/BAR_dom_sf"/>
</dbReference>
<dbReference type="GO" id="GO:0097320">
    <property type="term" value="P:plasma membrane tubulation"/>
    <property type="evidence" value="ECO:0007669"/>
    <property type="project" value="TreeGrafter"/>
</dbReference>
<gene>
    <name evidence="1" type="ORF">GIL414_LOCUS74636</name>
</gene>
<evidence type="ECO:0000313" key="2">
    <source>
        <dbReference type="Proteomes" id="UP000681720"/>
    </source>
</evidence>